<keyword evidence="14 15" id="KW-0472">Membrane</keyword>
<keyword evidence="9" id="KW-0547">Nucleotide-binding</keyword>
<dbReference type="PROSITE" id="PS50109">
    <property type="entry name" value="HIS_KIN"/>
    <property type="match status" value="1"/>
</dbReference>
<dbReference type="CDD" id="cd00082">
    <property type="entry name" value="HisKA"/>
    <property type="match status" value="1"/>
</dbReference>
<evidence type="ECO:0000256" key="2">
    <source>
        <dbReference type="ARBA" id="ARBA00004429"/>
    </source>
</evidence>
<dbReference type="InterPro" id="IPR003661">
    <property type="entry name" value="HisK_dim/P_dom"/>
</dbReference>
<evidence type="ECO:0000256" key="14">
    <source>
        <dbReference type="ARBA" id="ARBA00023136"/>
    </source>
</evidence>
<keyword evidence="6" id="KW-0597">Phosphoprotein</keyword>
<evidence type="ECO:0000259" key="17">
    <source>
        <dbReference type="PROSITE" id="PS50885"/>
    </source>
</evidence>
<dbReference type="RefSeq" id="WP_168149908.1">
    <property type="nucleotide sequence ID" value="NZ_JAAVXB010000017.1"/>
</dbReference>
<sequence length="443" mass="48569">MIGLTLRLTVLMTATVLLVMLTMFGAYYAQQPNDNRAELPLIPERVAAIVRLLDATPPAETERTLQAINSFDFQVTVHDGPLRSTDDEADFPLMRHLIRRGLPTDRSRPIEIRAGDADSSLQVMVHPSGFRRGPLRIAVQLHDGRVVEIKIRGGALGRSLRRPFIAIVLLLLGMIGLGALWGLRGQIRPIEALAREVERVGTADEGPPLQARGAREVRQLVVAFNRMRERLHRLIEGRTRMLAAISHDLGTYLTRLRLRIDLIDDADQRARAERDLHDMQQLLRDTLALARVESGGEHPREPVDLAALAAREVGEQQAAGAVVSLQTDDEAIAVSGHPLSLARVFANLIGNAIRYAGSAEVTVRRTTSGAEILVDDRGPGIPADEREAALEPFYRRDEARTLDDGGSGLGLAIVADIVRRHGGSLQLDDRPGGGLRVRVQLPT</sequence>
<gene>
    <name evidence="18" type="ORF">G7Y82_20010</name>
</gene>
<dbReference type="SMART" id="SM00388">
    <property type="entry name" value="HisKA"/>
    <property type="match status" value="1"/>
</dbReference>
<evidence type="ECO:0000256" key="1">
    <source>
        <dbReference type="ARBA" id="ARBA00000085"/>
    </source>
</evidence>
<keyword evidence="19" id="KW-1185">Reference proteome</keyword>
<evidence type="ECO:0000256" key="12">
    <source>
        <dbReference type="ARBA" id="ARBA00022989"/>
    </source>
</evidence>
<evidence type="ECO:0000313" key="18">
    <source>
        <dbReference type="EMBL" id="NKF24599.1"/>
    </source>
</evidence>
<organism evidence="18 19">
    <name type="scientific">Solimonas marina</name>
    <dbReference type="NCBI Taxonomy" id="2714601"/>
    <lineage>
        <taxon>Bacteria</taxon>
        <taxon>Pseudomonadati</taxon>
        <taxon>Pseudomonadota</taxon>
        <taxon>Gammaproteobacteria</taxon>
        <taxon>Nevskiales</taxon>
        <taxon>Nevskiaceae</taxon>
        <taxon>Solimonas</taxon>
    </lineage>
</organism>
<dbReference type="Gene3D" id="1.10.287.130">
    <property type="match status" value="1"/>
</dbReference>
<keyword evidence="8 15" id="KW-0812">Transmembrane</keyword>
<evidence type="ECO:0000256" key="4">
    <source>
        <dbReference type="ARBA" id="ARBA00022475"/>
    </source>
</evidence>
<dbReference type="PANTHER" id="PTHR44936">
    <property type="entry name" value="SENSOR PROTEIN CREC"/>
    <property type="match status" value="1"/>
</dbReference>
<dbReference type="Proteomes" id="UP000653472">
    <property type="component" value="Unassembled WGS sequence"/>
</dbReference>
<dbReference type="CDD" id="cd06225">
    <property type="entry name" value="HAMP"/>
    <property type="match status" value="1"/>
</dbReference>
<evidence type="ECO:0000256" key="6">
    <source>
        <dbReference type="ARBA" id="ARBA00022553"/>
    </source>
</evidence>
<feature type="transmembrane region" description="Helical" evidence="15">
    <location>
        <begin position="164"/>
        <end position="183"/>
    </location>
</feature>
<dbReference type="InterPro" id="IPR050980">
    <property type="entry name" value="2C_sensor_his_kinase"/>
</dbReference>
<dbReference type="AlphaFoldDB" id="A0A969WDL0"/>
<evidence type="ECO:0000256" key="11">
    <source>
        <dbReference type="ARBA" id="ARBA00022840"/>
    </source>
</evidence>
<dbReference type="Pfam" id="PF00672">
    <property type="entry name" value="HAMP"/>
    <property type="match status" value="1"/>
</dbReference>
<dbReference type="PANTHER" id="PTHR44936:SF5">
    <property type="entry name" value="SENSOR HISTIDINE KINASE ENVZ"/>
    <property type="match status" value="1"/>
</dbReference>
<keyword evidence="4" id="KW-1003">Cell membrane</keyword>
<comment type="catalytic activity">
    <reaction evidence="1">
        <text>ATP + protein L-histidine = ADP + protein N-phospho-L-histidine.</text>
        <dbReference type="EC" id="2.7.13.3"/>
    </reaction>
</comment>
<evidence type="ECO:0000256" key="8">
    <source>
        <dbReference type="ARBA" id="ARBA00022692"/>
    </source>
</evidence>
<dbReference type="EMBL" id="JAAVXB010000017">
    <property type="protein sequence ID" value="NKF24599.1"/>
    <property type="molecule type" value="Genomic_DNA"/>
</dbReference>
<dbReference type="GO" id="GO:0005886">
    <property type="term" value="C:plasma membrane"/>
    <property type="evidence" value="ECO:0007669"/>
    <property type="project" value="UniProtKB-SubCell"/>
</dbReference>
<dbReference type="GO" id="GO:0005524">
    <property type="term" value="F:ATP binding"/>
    <property type="evidence" value="ECO:0007669"/>
    <property type="project" value="UniProtKB-KW"/>
</dbReference>
<dbReference type="PROSITE" id="PS50885">
    <property type="entry name" value="HAMP"/>
    <property type="match status" value="1"/>
</dbReference>
<dbReference type="SMART" id="SM00304">
    <property type="entry name" value="HAMP"/>
    <property type="match status" value="1"/>
</dbReference>
<evidence type="ECO:0000256" key="10">
    <source>
        <dbReference type="ARBA" id="ARBA00022777"/>
    </source>
</evidence>
<comment type="subcellular location">
    <subcellularLocation>
        <location evidence="2">Cell inner membrane</location>
        <topology evidence="2">Multi-pass membrane protein</topology>
    </subcellularLocation>
</comment>
<feature type="domain" description="Histidine kinase" evidence="16">
    <location>
        <begin position="244"/>
        <end position="443"/>
    </location>
</feature>
<dbReference type="SUPFAM" id="SSF158472">
    <property type="entry name" value="HAMP domain-like"/>
    <property type="match status" value="1"/>
</dbReference>
<reference evidence="18" key="1">
    <citation type="submission" date="2020-03" db="EMBL/GenBank/DDBJ databases">
        <title>Solimonas marina sp. nov., isolated from deep seawater of the Pacific Ocean.</title>
        <authorList>
            <person name="Liu X."/>
            <person name="Lai Q."/>
            <person name="Sun F."/>
            <person name="Gai Y."/>
            <person name="Li G."/>
            <person name="Shao Z."/>
        </authorList>
    </citation>
    <scope>NUCLEOTIDE SEQUENCE</scope>
    <source>
        <strain evidence="18">C16B3</strain>
    </source>
</reference>
<dbReference type="EC" id="2.7.13.3" evidence="3"/>
<evidence type="ECO:0000256" key="3">
    <source>
        <dbReference type="ARBA" id="ARBA00012438"/>
    </source>
</evidence>
<dbReference type="InterPro" id="IPR003594">
    <property type="entry name" value="HATPase_dom"/>
</dbReference>
<evidence type="ECO:0000256" key="13">
    <source>
        <dbReference type="ARBA" id="ARBA00023012"/>
    </source>
</evidence>
<dbReference type="InterPro" id="IPR004358">
    <property type="entry name" value="Sig_transdc_His_kin-like_C"/>
</dbReference>
<dbReference type="Pfam" id="PF02518">
    <property type="entry name" value="HATPase_c"/>
    <property type="match status" value="1"/>
</dbReference>
<protein>
    <recommendedName>
        <fullName evidence="3">histidine kinase</fullName>
        <ecNumber evidence="3">2.7.13.3</ecNumber>
    </recommendedName>
</protein>
<name>A0A969WDL0_9GAMM</name>
<keyword evidence="11" id="KW-0067">ATP-binding</keyword>
<keyword evidence="10" id="KW-0418">Kinase</keyword>
<dbReference type="CDD" id="cd00075">
    <property type="entry name" value="HATPase"/>
    <property type="match status" value="1"/>
</dbReference>
<dbReference type="SUPFAM" id="SSF55874">
    <property type="entry name" value="ATPase domain of HSP90 chaperone/DNA topoisomerase II/histidine kinase"/>
    <property type="match status" value="1"/>
</dbReference>
<feature type="domain" description="HAMP" evidence="17">
    <location>
        <begin position="184"/>
        <end position="236"/>
    </location>
</feature>
<accession>A0A969WDL0</accession>
<dbReference type="SUPFAM" id="SSF47384">
    <property type="entry name" value="Homodimeric domain of signal transducing histidine kinase"/>
    <property type="match status" value="1"/>
</dbReference>
<evidence type="ECO:0000256" key="15">
    <source>
        <dbReference type="SAM" id="Phobius"/>
    </source>
</evidence>
<keyword evidence="7" id="KW-0808">Transferase</keyword>
<keyword evidence="5" id="KW-0997">Cell inner membrane</keyword>
<dbReference type="SMART" id="SM00387">
    <property type="entry name" value="HATPase_c"/>
    <property type="match status" value="1"/>
</dbReference>
<evidence type="ECO:0000256" key="5">
    <source>
        <dbReference type="ARBA" id="ARBA00022519"/>
    </source>
</evidence>
<comment type="caution">
    <text evidence="18">The sequence shown here is derived from an EMBL/GenBank/DDBJ whole genome shotgun (WGS) entry which is preliminary data.</text>
</comment>
<evidence type="ECO:0000259" key="16">
    <source>
        <dbReference type="PROSITE" id="PS50109"/>
    </source>
</evidence>
<dbReference type="InterPro" id="IPR036097">
    <property type="entry name" value="HisK_dim/P_sf"/>
</dbReference>
<keyword evidence="13" id="KW-0902">Two-component regulatory system</keyword>
<dbReference type="PRINTS" id="PR00344">
    <property type="entry name" value="BCTRLSENSOR"/>
</dbReference>
<evidence type="ECO:0000313" key="19">
    <source>
        <dbReference type="Proteomes" id="UP000653472"/>
    </source>
</evidence>
<dbReference type="GO" id="GO:0000155">
    <property type="term" value="F:phosphorelay sensor kinase activity"/>
    <property type="evidence" value="ECO:0007669"/>
    <property type="project" value="InterPro"/>
</dbReference>
<dbReference type="InterPro" id="IPR005467">
    <property type="entry name" value="His_kinase_dom"/>
</dbReference>
<dbReference type="InterPro" id="IPR003660">
    <property type="entry name" value="HAMP_dom"/>
</dbReference>
<evidence type="ECO:0000256" key="9">
    <source>
        <dbReference type="ARBA" id="ARBA00022741"/>
    </source>
</evidence>
<proteinExistence type="predicted"/>
<feature type="transmembrane region" description="Helical" evidence="15">
    <location>
        <begin position="6"/>
        <end position="29"/>
    </location>
</feature>
<dbReference type="InterPro" id="IPR036890">
    <property type="entry name" value="HATPase_C_sf"/>
</dbReference>
<evidence type="ECO:0000256" key="7">
    <source>
        <dbReference type="ARBA" id="ARBA00022679"/>
    </source>
</evidence>
<dbReference type="Gene3D" id="3.30.565.10">
    <property type="entry name" value="Histidine kinase-like ATPase, C-terminal domain"/>
    <property type="match status" value="1"/>
</dbReference>
<keyword evidence="12 15" id="KW-1133">Transmembrane helix</keyword>